<protein>
    <submittedName>
        <fullName evidence="9">tRNA guanosine-2'-O-methyltransferase TRM11</fullName>
    </submittedName>
</protein>
<dbReference type="SUPFAM" id="SSF53383">
    <property type="entry name" value="PLP-dependent transferases"/>
    <property type="match status" value="1"/>
</dbReference>
<evidence type="ECO:0000256" key="7">
    <source>
        <dbReference type="SAM" id="MobiDB-lite"/>
    </source>
</evidence>
<dbReference type="KEGG" id="egl:EGR_06834"/>
<dbReference type="GO" id="GO:0005737">
    <property type="term" value="C:cytoplasm"/>
    <property type="evidence" value="ECO:0007669"/>
    <property type="project" value="TreeGrafter"/>
</dbReference>
<dbReference type="EMBL" id="APAU02000064">
    <property type="protein sequence ID" value="EUB58307.1"/>
    <property type="molecule type" value="Genomic_DNA"/>
</dbReference>
<accession>W6UJK7</accession>
<feature type="region of interest" description="Disordered" evidence="7">
    <location>
        <begin position="578"/>
        <end position="598"/>
    </location>
</feature>
<evidence type="ECO:0000256" key="2">
    <source>
        <dbReference type="ARBA" id="ARBA00022603"/>
    </source>
</evidence>
<dbReference type="AlphaFoldDB" id="W6UJK7"/>
<dbReference type="Proteomes" id="UP000019149">
    <property type="component" value="Unassembled WGS sequence"/>
</dbReference>
<dbReference type="Pfam" id="PF25904">
    <property type="entry name" value="Tmrp11_N"/>
    <property type="match status" value="1"/>
</dbReference>
<feature type="domain" description="tRNA (guanine(10)-N(2))-methyltransferase TRMT11 N-terminal" evidence="8">
    <location>
        <begin position="1"/>
        <end position="127"/>
    </location>
</feature>
<dbReference type="Gene3D" id="3.40.50.150">
    <property type="entry name" value="Vaccinia Virus protein VP39"/>
    <property type="match status" value="1"/>
</dbReference>
<comment type="subunit">
    <text evidence="6">Homotetramer formed by a catalytic dimer and a non-catalytic dimer serving as a binding platform that orients tRNASec for catalysis. Each tetramer binds the CCA ends of two tRNAs which point to the active sites of the catalytic dimer.</text>
</comment>
<evidence type="ECO:0000256" key="4">
    <source>
        <dbReference type="ARBA" id="ARBA00022898"/>
    </source>
</evidence>
<dbReference type="PANTHER" id="PTHR13370:SF3">
    <property type="entry name" value="TRNA (GUANINE(10)-N2)-METHYLTRANSFERASE HOMOLOG"/>
    <property type="match status" value="1"/>
</dbReference>
<evidence type="ECO:0000259" key="8">
    <source>
        <dbReference type="Pfam" id="PF25904"/>
    </source>
</evidence>
<keyword evidence="5" id="KW-0648">Protein biosynthesis</keyword>
<dbReference type="STRING" id="6210.W6UJK7"/>
<organism evidence="9 10">
    <name type="scientific">Echinococcus granulosus</name>
    <name type="common">Hydatid tapeworm</name>
    <dbReference type="NCBI Taxonomy" id="6210"/>
    <lineage>
        <taxon>Eukaryota</taxon>
        <taxon>Metazoa</taxon>
        <taxon>Spiralia</taxon>
        <taxon>Lophotrochozoa</taxon>
        <taxon>Platyhelminthes</taxon>
        <taxon>Cestoda</taxon>
        <taxon>Eucestoda</taxon>
        <taxon>Cyclophyllidea</taxon>
        <taxon>Taeniidae</taxon>
        <taxon>Echinococcus</taxon>
        <taxon>Echinococcus granulosus group</taxon>
    </lineage>
</organism>
<reference evidence="9 10" key="1">
    <citation type="journal article" date="2013" name="Nat. Genet.">
        <title>The genome of the hydatid tapeworm Echinococcus granulosus.</title>
        <authorList>
            <person name="Zheng H."/>
            <person name="Zhang W."/>
            <person name="Zhang L."/>
            <person name="Zhang Z."/>
            <person name="Li J."/>
            <person name="Lu G."/>
            <person name="Zhu Y."/>
            <person name="Wang Y."/>
            <person name="Huang Y."/>
            <person name="Liu J."/>
            <person name="Kang H."/>
            <person name="Chen J."/>
            <person name="Wang L."/>
            <person name="Chen A."/>
            <person name="Yu S."/>
            <person name="Gao Z."/>
            <person name="Jin L."/>
            <person name="Gu W."/>
            <person name="Wang Z."/>
            <person name="Zhao L."/>
            <person name="Shi B."/>
            <person name="Wen H."/>
            <person name="Lin R."/>
            <person name="Jones M.K."/>
            <person name="Brejova B."/>
            <person name="Vinar T."/>
            <person name="Zhao G."/>
            <person name="McManus D.P."/>
            <person name="Chen Z."/>
            <person name="Zhou Y."/>
            <person name="Wang S."/>
        </authorList>
    </citation>
    <scope>NUCLEOTIDE SEQUENCE [LARGE SCALE GENOMIC DNA]</scope>
</reference>
<evidence type="ECO:0000313" key="10">
    <source>
        <dbReference type="Proteomes" id="UP000019149"/>
    </source>
</evidence>
<dbReference type="InterPro" id="IPR059073">
    <property type="entry name" value="TRMT11_N"/>
</dbReference>
<gene>
    <name evidence="9" type="ORF">EGR_06834</name>
</gene>
<feature type="region of interest" description="Disordered" evidence="7">
    <location>
        <begin position="395"/>
        <end position="416"/>
    </location>
</feature>
<dbReference type="RefSeq" id="XP_024349503.1">
    <property type="nucleotide sequence ID" value="XM_024496083.1"/>
</dbReference>
<dbReference type="InterPro" id="IPR015424">
    <property type="entry name" value="PyrdxlP-dep_Trfase"/>
</dbReference>
<dbReference type="Gene3D" id="3.40.640.10">
    <property type="entry name" value="Type I PLP-dependent aspartate aminotransferase-like (Major domain)"/>
    <property type="match status" value="1"/>
</dbReference>
<feature type="compositionally biased region" description="Low complexity" evidence="7">
    <location>
        <begin position="589"/>
        <end position="598"/>
    </location>
</feature>
<dbReference type="CTD" id="36342549"/>
<dbReference type="PROSITE" id="PS00092">
    <property type="entry name" value="N6_MTASE"/>
    <property type="match status" value="1"/>
</dbReference>
<dbReference type="GeneID" id="36342549"/>
<evidence type="ECO:0000256" key="5">
    <source>
        <dbReference type="ARBA" id="ARBA00022917"/>
    </source>
</evidence>
<comment type="cofactor">
    <cofactor evidence="1">
        <name>pyridoxal 5'-phosphate</name>
        <dbReference type="ChEBI" id="CHEBI:597326"/>
    </cofactor>
</comment>
<keyword evidence="2" id="KW-0489">Methyltransferase</keyword>
<dbReference type="GO" id="GO:0006412">
    <property type="term" value="P:translation"/>
    <property type="evidence" value="ECO:0007669"/>
    <property type="project" value="UniProtKB-KW"/>
</dbReference>
<dbReference type="InterPro" id="IPR002052">
    <property type="entry name" value="DNA_methylase_N6_adenine_CS"/>
</dbReference>
<dbReference type="GO" id="GO:0008168">
    <property type="term" value="F:methyltransferase activity"/>
    <property type="evidence" value="ECO:0007669"/>
    <property type="project" value="UniProtKB-KW"/>
</dbReference>
<feature type="compositionally biased region" description="Polar residues" evidence="7">
    <location>
        <begin position="578"/>
        <end position="588"/>
    </location>
</feature>
<dbReference type="OrthoDB" id="296065at2759"/>
<evidence type="ECO:0000256" key="1">
    <source>
        <dbReference type="ARBA" id="ARBA00001933"/>
    </source>
</evidence>
<dbReference type="SUPFAM" id="SSF53335">
    <property type="entry name" value="S-adenosyl-L-methionine-dependent methyltransferases"/>
    <property type="match status" value="1"/>
</dbReference>
<sequence length="634" mass="70744">MDYLLAFAAHEFVNFRELEVRSLLTISGMSQECIPEDTNWSNPYVKIKLPSDEIAAKFIERSMLVKFIYSVWATASTFDELLLKHQLHIIFEFTKAKTHQKDQLLLRVYYGREVGESSRRRILNEFHLSKRTYLGNTTMDVCLAGIIANACLCGPGDIVWDPFLGTGGMVLAASVWGAYGAGNDIDYALVHGIGASPKAGQGKRNADECLRANYRQYNLLSRYLDVLVADAASLGRLLRCSPTVSGLFDAIVTDPPYGVRERTCRVASEAIEREPSMQTTTYIDEITGEKQFAMVPDKDGLVPVPHDLPHFPHKENYPLQEIFGDLLELASLLLKPRGRLVFWVPVSKSKYSGPHSLPTHPRFELISVCEQALNRGTSRFLLVMEKLMPEEADVCPLSESPNETIDGGGMTESSRREEGFSEAEIEAFINKLSLMDSNNWCHSSGVGEREGRILLNLVRRRHFGLAHGIGRSGDITAIQPKASGSSLINRLSNALLLDWLRRSGAPSTEACLLVPMATGMTLTLCLLTLKRRRGPQAKYVIWPRIDQKSCLKCITAADQDNAKLQWPKHSGSPITECINSDTSPRNEMSTSHQSSATQAAQTIRTERRYENTAAWTLFYQLRISLTGEGSPRFH</sequence>
<dbReference type="InterPro" id="IPR029063">
    <property type="entry name" value="SAM-dependent_MTases_sf"/>
</dbReference>
<evidence type="ECO:0000256" key="3">
    <source>
        <dbReference type="ARBA" id="ARBA00022679"/>
    </source>
</evidence>
<dbReference type="PRINTS" id="PR00507">
    <property type="entry name" value="N12N6MTFRASE"/>
</dbReference>
<name>W6UJK7_ECHGR</name>
<dbReference type="GO" id="GO:0003676">
    <property type="term" value="F:nucleic acid binding"/>
    <property type="evidence" value="ECO:0007669"/>
    <property type="project" value="InterPro"/>
</dbReference>
<keyword evidence="4" id="KW-0663">Pyridoxal phosphate</keyword>
<evidence type="ECO:0000256" key="6">
    <source>
        <dbReference type="ARBA" id="ARBA00026053"/>
    </source>
</evidence>
<keyword evidence="10" id="KW-1185">Reference proteome</keyword>
<dbReference type="Pfam" id="PF05889">
    <property type="entry name" value="SepSecS"/>
    <property type="match status" value="1"/>
</dbReference>
<comment type="caution">
    <text evidence="9">The sequence shown here is derived from an EMBL/GenBank/DDBJ whole genome shotgun (WGS) entry which is preliminary data.</text>
</comment>
<dbReference type="PANTHER" id="PTHR13370">
    <property type="entry name" value="RNA METHYLASE-RELATED"/>
    <property type="match status" value="1"/>
</dbReference>
<dbReference type="InterPro" id="IPR008829">
    <property type="entry name" value="SepSecS/SepCysS"/>
</dbReference>
<evidence type="ECO:0000313" key="9">
    <source>
        <dbReference type="EMBL" id="EUB58307.1"/>
    </source>
</evidence>
<dbReference type="InterPro" id="IPR015421">
    <property type="entry name" value="PyrdxlP-dep_Trfase_major"/>
</dbReference>
<dbReference type="GO" id="GO:0032259">
    <property type="term" value="P:methylation"/>
    <property type="evidence" value="ECO:0007669"/>
    <property type="project" value="UniProtKB-KW"/>
</dbReference>
<proteinExistence type="predicted"/>
<keyword evidence="3" id="KW-0808">Transferase</keyword>